<evidence type="ECO:0000256" key="3">
    <source>
        <dbReference type="ARBA" id="ARBA00012759"/>
    </source>
</evidence>
<dbReference type="CDD" id="cd22751">
    <property type="entry name" value="OTU_plant_OTU9-like"/>
    <property type="match status" value="1"/>
</dbReference>
<dbReference type="EMBL" id="CM026428">
    <property type="protein sequence ID" value="KAG0566914.1"/>
    <property type="molecule type" value="Genomic_DNA"/>
</dbReference>
<comment type="similarity">
    <text evidence="2">Belongs to the peptidase C85 family.</text>
</comment>
<dbReference type="Pfam" id="PF02338">
    <property type="entry name" value="OTU"/>
    <property type="match status" value="1"/>
</dbReference>
<evidence type="ECO:0000256" key="5">
    <source>
        <dbReference type="ARBA" id="ARBA00022801"/>
    </source>
</evidence>
<dbReference type="Gene3D" id="3.90.70.80">
    <property type="match status" value="1"/>
</dbReference>
<comment type="catalytic activity">
    <reaction evidence="1">
        <text>Thiol-dependent hydrolysis of ester, thioester, amide, peptide and isopeptide bonds formed by the C-terminal Gly of ubiquitin (a 76-residue protein attached to proteins as an intracellular targeting signal).</text>
        <dbReference type="EC" id="3.4.19.12"/>
    </reaction>
</comment>
<proteinExistence type="inferred from homology"/>
<feature type="compositionally biased region" description="Low complexity" evidence="6">
    <location>
        <begin position="83"/>
        <end position="103"/>
    </location>
</feature>
<feature type="domain" description="OTU" evidence="7">
    <location>
        <begin position="170"/>
        <end position="294"/>
    </location>
</feature>
<evidence type="ECO:0000256" key="4">
    <source>
        <dbReference type="ARBA" id="ARBA00022786"/>
    </source>
</evidence>
<dbReference type="InterPro" id="IPR038765">
    <property type="entry name" value="Papain-like_cys_pep_sf"/>
</dbReference>
<evidence type="ECO:0000256" key="6">
    <source>
        <dbReference type="SAM" id="MobiDB-lite"/>
    </source>
</evidence>
<evidence type="ECO:0000313" key="9">
    <source>
        <dbReference type="Proteomes" id="UP000822688"/>
    </source>
</evidence>
<dbReference type="PANTHER" id="PTHR12419">
    <property type="entry name" value="OTU DOMAIN CONTAINING PROTEIN"/>
    <property type="match status" value="1"/>
</dbReference>
<accession>A0A8T0H990</accession>
<dbReference type="InterPro" id="IPR050704">
    <property type="entry name" value="Peptidase_C85-like"/>
</dbReference>
<dbReference type="GO" id="GO:0016579">
    <property type="term" value="P:protein deubiquitination"/>
    <property type="evidence" value="ECO:0007669"/>
    <property type="project" value="TreeGrafter"/>
</dbReference>
<dbReference type="InterPro" id="IPR003323">
    <property type="entry name" value="OTU_dom"/>
</dbReference>
<name>A0A8T0H990_CERPU</name>
<dbReference type="EC" id="3.4.19.12" evidence="3"/>
<keyword evidence="9" id="KW-1185">Reference proteome</keyword>
<gene>
    <name evidence="8" type="ORF">KC19_7G097000</name>
</gene>
<dbReference type="SUPFAM" id="SSF54001">
    <property type="entry name" value="Cysteine proteinases"/>
    <property type="match status" value="1"/>
</dbReference>
<dbReference type="GO" id="GO:0004843">
    <property type="term" value="F:cysteine-type deubiquitinase activity"/>
    <property type="evidence" value="ECO:0007669"/>
    <property type="project" value="UniProtKB-EC"/>
</dbReference>
<dbReference type="FunFam" id="3.90.70.80:FF:000001">
    <property type="entry name" value="OTU domain-containing protein"/>
    <property type="match status" value="1"/>
</dbReference>
<evidence type="ECO:0000256" key="1">
    <source>
        <dbReference type="ARBA" id="ARBA00000707"/>
    </source>
</evidence>
<evidence type="ECO:0000259" key="7">
    <source>
        <dbReference type="PROSITE" id="PS50802"/>
    </source>
</evidence>
<evidence type="ECO:0000256" key="2">
    <source>
        <dbReference type="ARBA" id="ARBA00010407"/>
    </source>
</evidence>
<dbReference type="AlphaFoldDB" id="A0A8T0H990"/>
<sequence length="307" mass="33663">MAAPRRPSSTVASDEKIAQALQEEFDSEAAQAADAGNGVIPAMDQLQVEVLAQALRGLSVGSSALTGLSRKSQMAPSEKKVSSSDGRVSASSSSFSGFPPRKSTSTVEGDHQLALALSEEYPQVDEELARRLHDLDSIPHIPKVNGAIPPVEAANADHQRLLDRLSLYGLTERRIAGDGNCQFRALSDQLYRTPEHHMFVRDRIVSQLTKSGDSYSGYVPKTYDEYLKSMAKDGEWGDHVTLQAAADYYGVKISLITSFKDTCFVEIMPSARKSTREIYLSFWAEVHYNSLYPLGELPGALGNWVEY</sequence>
<protein>
    <recommendedName>
        <fullName evidence="3">ubiquitinyl hydrolase 1</fullName>
        <ecNumber evidence="3">3.4.19.12</ecNumber>
    </recommendedName>
</protein>
<evidence type="ECO:0000313" key="8">
    <source>
        <dbReference type="EMBL" id="KAG0566914.1"/>
    </source>
</evidence>
<comment type="caution">
    <text evidence="8">The sequence shown here is derived from an EMBL/GenBank/DDBJ whole genome shotgun (WGS) entry which is preliminary data.</text>
</comment>
<feature type="region of interest" description="Disordered" evidence="6">
    <location>
        <begin position="67"/>
        <end position="107"/>
    </location>
</feature>
<dbReference type="PROSITE" id="PS50802">
    <property type="entry name" value="OTU"/>
    <property type="match status" value="1"/>
</dbReference>
<reference evidence="8" key="1">
    <citation type="submission" date="2020-06" db="EMBL/GenBank/DDBJ databases">
        <title>WGS assembly of Ceratodon purpureus strain R40.</title>
        <authorList>
            <person name="Carey S.B."/>
            <person name="Jenkins J."/>
            <person name="Shu S."/>
            <person name="Lovell J.T."/>
            <person name="Sreedasyam A."/>
            <person name="Maumus F."/>
            <person name="Tiley G.P."/>
            <person name="Fernandez-Pozo N."/>
            <person name="Barry K."/>
            <person name="Chen C."/>
            <person name="Wang M."/>
            <person name="Lipzen A."/>
            <person name="Daum C."/>
            <person name="Saski C.A."/>
            <person name="Payton A.C."/>
            <person name="Mcbreen J.C."/>
            <person name="Conrad R.E."/>
            <person name="Kollar L.M."/>
            <person name="Olsson S."/>
            <person name="Huttunen S."/>
            <person name="Landis J.B."/>
            <person name="Wickett N.J."/>
            <person name="Johnson M.G."/>
            <person name="Rensing S.A."/>
            <person name="Grimwood J."/>
            <person name="Schmutz J."/>
            <person name="Mcdaniel S.F."/>
        </authorList>
    </citation>
    <scope>NUCLEOTIDE SEQUENCE</scope>
    <source>
        <strain evidence="8">R40</strain>
    </source>
</reference>
<organism evidence="8 9">
    <name type="scientific">Ceratodon purpureus</name>
    <name type="common">Fire moss</name>
    <name type="synonym">Dicranum purpureum</name>
    <dbReference type="NCBI Taxonomy" id="3225"/>
    <lineage>
        <taxon>Eukaryota</taxon>
        <taxon>Viridiplantae</taxon>
        <taxon>Streptophyta</taxon>
        <taxon>Embryophyta</taxon>
        <taxon>Bryophyta</taxon>
        <taxon>Bryophytina</taxon>
        <taxon>Bryopsida</taxon>
        <taxon>Dicranidae</taxon>
        <taxon>Pseudoditrichales</taxon>
        <taxon>Ditrichaceae</taxon>
        <taxon>Ceratodon</taxon>
    </lineage>
</organism>
<keyword evidence="5" id="KW-0378">Hydrolase</keyword>
<dbReference type="Proteomes" id="UP000822688">
    <property type="component" value="Chromosome 7"/>
</dbReference>
<keyword evidence="4" id="KW-0833">Ubl conjugation pathway</keyword>
<dbReference type="PANTHER" id="PTHR12419:SF111">
    <property type="entry name" value="OVARIAN TUMOR DOMAIN-CONTAINING DEUBIQUITINATING ENZYME 9"/>
    <property type="match status" value="1"/>
</dbReference>
<dbReference type="EMBL" id="CM026428">
    <property type="protein sequence ID" value="KAG0566915.1"/>
    <property type="molecule type" value="Genomic_DNA"/>
</dbReference>